<dbReference type="Gene3D" id="3.20.20.70">
    <property type="entry name" value="Aldolase class I"/>
    <property type="match status" value="1"/>
</dbReference>
<evidence type="ECO:0000313" key="2">
    <source>
        <dbReference type="Proteomes" id="UP000629287"/>
    </source>
</evidence>
<dbReference type="AlphaFoldDB" id="A0A8I0PHD3"/>
<gene>
    <name evidence="1" type="ORF">H4687_008828</name>
</gene>
<dbReference type="EMBL" id="JADBGF010000001">
    <property type="protein sequence ID" value="MBE1602699.1"/>
    <property type="molecule type" value="Genomic_DNA"/>
</dbReference>
<proteinExistence type="predicted"/>
<reference evidence="1 2" key="1">
    <citation type="submission" date="2020-10" db="EMBL/GenBank/DDBJ databases">
        <title>Sequencing the genomes of 1000 actinobacteria strains.</title>
        <authorList>
            <person name="Klenk H.-P."/>
        </authorList>
    </citation>
    <scope>NUCLEOTIDE SEQUENCE [LARGE SCALE GENOMIC DNA]</scope>
    <source>
        <strain evidence="1 2">DSM 41803</strain>
    </source>
</reference>
<protein>
    <submittedName>
        <fullName evidence="1">N-ethylmaleimide reductase</fullName>
        <ecNumber evidence="1">1.-.-.-</ecNumber>
    </submittedName>
</protein>
<comment type="caution">
    <text evidence="1">The sequence shown here is derived from an EMBL/GenBank/DDBJ whole genome shotgun (WGS) entry which is preliminary data.</text>
</comment>
<keyword evidence="2" id="KW-1185">Reference proteome</keyword>
<dbReference type="InterPro" id="IPR013785">
    <property type="entry name" value="Aldolase_TIM"/>
</dbReference>
<keyword evidence="1" id="KW-0560">Oxidoreductase</keyword>
<dbReference type="SUPFAM" id="SSF51395">
    <property type="entry name" value="FMN-linked oxidoreductases"/>
    <property type="match status" value="1"/>
</dbReference>
<sequence>MALANPDLVERIRAGAPLNTPDPATFYGGGAAGYTDYPTHTA</sequence>
<dbReference type="Proteomes" id="UP000629287">
    <property type="component" value="Unassembled WGS sequence"/>
</dbReference>
<accession>A0A8I0PHD3</accession>
<evidence type="ECO:0000313" key="1">
    <source>
        <dbReference type="EMBL" id="MBE1602699.1"/>
    </source>
</evidence>
<organism evidence="1 2">
    <name type="scientific">Streptomyces stelliscabiei</name>
    <dbReference type="NCBI Taxonomy" id="146820"/>
    <lineage>
        <taxon>Bacteria</taxon>
        <taxon>Bacillati</taxon>
        <taxon>Actinomycetota</taxon>
        <taxon>Actinomycetes</taxon>
        <taxon>Kitasatosporales</taxon>
        <taxon>Streptomycetaceae</taxon>
        <taxon>Streptomyces</taxon>
    </lineage>
</organism>
<name>A0A8I0PHD3_9ACTN</name>
<dbReference type="GO" id="GO:0016491">
    <property type="term" value="F:oxidoreductase activity"/>
    <property type="evidence" value="ECO:0007669"/>
    <property type="project" value="UniProtKB-KW"/>
</dbReference>
<dbReference type="EC" id="1.-.-.-" evidence="1"/>